<gene>
    <name evidence="1" type="ORF">QHG74_12070</name>
</gene>
<keyword evidence="2" id="KW-1185">Reference proteome</keyword>
<sequence length="353" mass="40853">MNPNDLATRYRLLNSSFKKTMIYHIGIDAGFFTEYTYMLHAMLYCLQHKIQFKLYSDDANFGWEKGWEDCFAPFCEQVHEPFHHTYNTHRLPSWQALMKDKKLPKTKLLKWKLKVTCKNIIGKTIAFFTYGKPVLLNFQLTFNPNQHFHIPELGIDGDYLHTFQKLTEITWKLNDTTAQECRQCAADLQLPPQYAGCQIRGGDKITETNLLPPEHYIRLIKEKTALRDVFVLTDDYRLFEQVQTLAPDIHWYTLCSPDEKGYVNSAFTQTTKELKQKQMARFLSSIQILMDASVFIGSITTGPSLFLLKKFYPDIHPADCLLKDFPQASVLPIPGRGQVATEFIQGNPTCKET</sequence>
<dbReference type="Proteomes" id="UP001292913">
    <property type="component" value="Unassembled WGS sequence"/>
</dbReference>
<name>A0ABU5HQI4_9BACE</name>
<organism evidence="1 2">
    <name type="scientific">Bacteroides vicugnae</name>
    <dbReference type="NCBI Taxonomy" id="3037989"/>
    <lineage>
        <taxon>Bacteria</taxon>
        <taxon>Pseudomonadati</taxon>
        <taxon>Bacteroidota</taxon>
        <taxon>Bacteroidia</taxon>
        <taxon>Bacteroidales</taxon>
        <taxon>Bacteroidaceae</taxon>
        <taxon>Bacteroides</taxon>
    </lineage>
</organism>
<accession>A0ABU5HQI4</accession>
<dbReference type="EMBL" id="JARZAK010000006">
    <property type="protein sequence ID" value="MDY7258450.1"/>
    <property type="molecule type" value="Genomic_DNA"/>
</dbReference>
<proteinExistence type="predicted"/>
<comment type="caution">
    <text evidence="1">The sequence shown here is derived from an EMBL/GenBank/DDBJ whole genome shotgun (WGS) entry which is preliminary data.</text>
</comment>
<reference evidence="1 2" key="1">
    <citation type="submission" date="2023-04" db="EMBL/GenBank/DDBJ databases">
        <title>Bacteroides pacosi sp. nov., isolated from the fecal material of an alpaca.</title>
        <authorList>
            <person name="Miller S."/>
            <person name="Hendry M."/>
            <person name="King J."/>
            <person name="Sankaranarayanan K."/>
            <person name="Lawson P.A."/>
        </authorList>
    </citation>
    <scope>NUCLEOTIDE SEQUENCE [LARGE SCALE GENOMIC DNA]</scope>
    <source>
        <strain evidence="1 2">A2-P53</strain>
    </source>
</reference>
<protein>
    <recommendedName>
        <fullName evidence="3">Glycosyl transferase</fullName>
    </recommendedName>
</protein>
<evidence type="ECO:0000313" key="2">
    <source>
        <dbReference type="Proteomes" id="UP001292913"/>
    </source>
</evidence>
<dbReference type="RefSeq" id="WP_322019564.1">
    <property type="nucleotide sequence ID" value="NZ_JARZAK010000006.1"/>
</dbReference>
<evidence type="ECO:0008006" key="3">
    <source>
        <dbReference type="Google" id="ProtNLM"/>
    </source>
</evidence>
<dbReference type="Gene3D" id="3.40.50.11350">
    <property type="match status" value="1"/>
</dbReference>
<evidence type="ECO:0000313" key="1">
    <source>
        <dbReference type="EMBL" id="MDY7258450.1"/>
    </source>
</evidence>